<feature type="compositionally biased region" description="Polar residues" evidence="4">
    <location>
        <begin position="412"/>
        <end position="421"/>
    </location>
</feature>
<keyword evidence="7" id="KW-1185">Reference proteome</keyword>
<dbReference type="SUPFAM" id="SSF52172">
    <property type="entry name" value="CheY-like"/>
    <property type="match status" value="1"/>
</dbReference>
<comment type="caution">
    <text evidence="6">The sequence shown here is derived from an EMBL/GenBank/DDBJ whole genome shotgun (WGS) entry which is preliminary data.</text>
</comment>
<dbReference type="SMART" id="SM00448">
    <property type="entry name" value="REC"/>
    <property type="match status" value="1"/>
</dbReference>
<evidence type="ECO:0000259" key="5">
    <source>
        <dbReference type="PROSITE" id="PS50110"/>
    </source>
</evidence>
<feature type="domain" description="Response regulatory" evidence="5">
    <location>
        <begin position="6"/>
        <end position="122"/>
    </location>
</feature>
<evidence type="ECO:0000256" key="1">
    <source>
        <dbReference type="ARBA" id="ARBA00022553"/>
    </source>
</evidence>
<accession>A0A839IN46</accession>
<dbReference type="InterPro" id="IPR036890">
    <property type="entry name" value="HATPase_C_sf"/>
</dbReference>
<evidence type="ECO:0000256" key="2">
    <source>
        <dbReference type="PROSITE-ProRule" id="PRU00169"/>
    </source>
</evidence>
<feature type="modified residue" description="4-aspartylphosphate" evidence="2">
    <location>
        <position position="55"/>
    </location>
</feature>
<dbReference type="InterPro" id="IPR050595">
    <property type="entry name" value="Bact_response_regulator"/>
</dbReference>
<evidence type="ECO:0000313" key="6">
    <source>
        <dbReference type="EMBL" id="MBB1485932.1"/>
    </source>
</evidence>
<dbReference type="InterPro" id="IPR001789">
    <property type="entry name" value="Sig_transdc_resp-reg_receiver"/>
</dbReference>
<dbReference type="AlphaFoldDB" id="A0A839IN46"/>
<dbReference type="PANTHER" id="PTHR44591:SF25">
    <property type="entry name" value="CHEMOTAXIS TWO-COMPONENT RESPONSE REGULATOR"/>
    <property type="match status" value="1"/>
</dbReference>
<dbReference type="Pfam" id="PF00072">
    <property type="entry name" value="Response_reg"/>
    <property type="match status" value="1"/>
</dbReference>
<proteinExistence type="predicted"/>
<evidence type="ECO:0000313" key="7">
    <source>
        <dbReference type="Proteomes" id="UP000565262"/>
    </source>
</evidence>
<dbReference type="EMBL" id="JACJFM010000004">
    <property type="protein sequence ID" value="MBB1485932.1"/>
    <property type="molecule type" value="Genomic_DNA"/>
</dbReference>
<gene>
    <name evidence="6" type="ORF">H4O21_04800</name>
</gene>
<keyword evidence="3" id="KW-0175">Coiled coil</keyword>
<name>A0A839IN46_9GAMM</name>
<dbReference type="RefSeq" id="WP_182807717.1">
    <property type="nucleotide sequence ID" value="NZ_JACJFM010000004.1"/>
</dbReference>
<evidence type="ECO:0000256" key="3">
    <source>
        <dbReference type="SAM" id="Coils"/>
    </source>
</evidence>
<sequence>MKEKQVILVVGDFKTTRLVVREHLFRKGFETLEADSGREALLILQKQSVNAIIADRHMPAPDGLSLLTQIRQHQDYQTLLFMMVTPDSKQETVQQMIRAGADDLLIKPFTPAVLCEKVIRMMDKREHLQTDNITTHSKLQWPHPLLDQTEQNRLKALLAIKPEQTVADSSRESDQNYQELAELTRKLEQENTRLRSDLNLISQQDYRPLISRLLEQCDQLSSSRSMNAEQRQQSEQIRLLIHQLMSQLNTSVHLWQIETGLLDAHIHTFDLAGMISHLLQLHRPGARQQEITIAYEGSDTLIAHADPLITRTLMDLLINLALNKCPARSTLEISTRRTNDQEQGIANIRVSLFLPVVLSEEEINCFRNKYPTDTLGSPDYSIRQTEWIASLLARMQNGHIEAETQPGPGSRITLQLPANQS</sequence>
<dbReference type="PANTHER" id="PTHR44591">
    <property type="entry name" value="STRESS RESPONSE REGULATOR PROTEIN 1"/>
    <property type="match status" value="1"/>
</dbReference>
<dbReference type="Gene3D" id="3.30.565.10">
    <property type="entry name" value="Histidine kinase-like ATPase, C-terminal domain"/>
    <property type="match status" value="1"/>
</dbReference>
<dbReference type="PROSITE" id="PS50110">
    <property type="entry name" value="RESPONSE_REGULATORY"/>
    <property type="match status" value="1"/>
</dbReference>
<dbReference type="Gene3D" id="3.40.50.2300">
    <property type="match status" value="1"/>
</dbReference>
<evidence type="ECO:0000256" key="4">
    <source>
        <dbReference type="SAM" id="MobiDB-lite"/>
    </source>
</evidence>
<feature type="region of interest" description="Disordered" evidence="4">
    <location>
        <begin position="401"/>
        <end position="421"/>
    </location>
</feature>
<dbReference type="GO" id="GO:0000160">
    <property type="term" value="P:phosphorelay signal transduction system"/>
    <property type="evidence" value="ECO:0007669"/>
    <property type="project" value="InterPro"/>
</dbReference>
<protein>
    <submittedName>
        <fullName evidence="6">Response regulator</fullName>
    </submittedName>
</protein>
<dbReference type="Proteomes" id="UP000565262">
    <property type="component" value="Unassembled WGS sequence"/>
</dbReference>
<dbReference type="SUPFAM" id="SSF55874">
    <property type="entry name" value="ATPase domain of HSP90 chaperone/DNA topoisomerase II/histidine kinase"/>
    <property type="match status" value="1"/>
</dbReference>
<feature type="coiled-coil region" evidence="3">
    <location>
        <begin position="170"/>
        <end position="204"/>
    </location>
</feature>
<keyword evidence="1 2" id="KW-0597">Phosphoprotein</keyword>
<organism evidence="6 7">
    <name type="scientific">Oceanospirillum sediminis</name>
    <dbReference type="NCBI Taxonomy" id="2760088"/>
    <lineage>
        <taxon>Bacteria</taxon>
        <taxon>Pseudomonadati</taxon>
        <taxon>Pseudomonadota</taxon>
        <taxon>Gammaproteobacteria</taxon>
        <taxon>Oceanospirillales</taxon>
        <taxon>Oceanospirillaceae</taxon>
        <taxon>Oceanospirillum</taxon>
    </lineage>
</organism>
<dbReference type="InterPro" id="IPR011006">
    <property type="entry name" value="CheY-like_superfamily"/>
</dbReference>
<reference evidence="6 7" key="1">
    <citation type="submission" date="2020-08" db="EMBL/GenBank/DDBJ databases">
        <title>Oceanospirillum sp. nov. isolated from marine sediment.</title>
        <authorList>
            <person name="Ji X."/>
        </authorList>
    </citation>
    <scope>NUCLEOTIDE SEQUENCE [LARGE SCALE GENOMIC DNA]</scope>
    <source>
        <strain evidence="6 7">D5</strain>
    </source>
</reference>